<reference evidence="1" key="1">
    <citation type="submission" date="2018-02" db="EMBL/GenBank/DDBJ databases">
        <title>The genomes of Aspergillus section Nigri reveals drivers in fungal speciation.</title>
        <authorList>
            <consortium name="DOE Joint Genome Institute"/>
            <person name="Vesth T.C."/>
            <person name="Nybo J."/>
            <person name="Theobald S."/>
            <person name="Brandl J."/>
            <person name="Frisvad J.C."/>
            <person name="Nielsen K.F."/>
            <person name="Lyhne E.K."/>
            <person name="Kogle M.E."/>
            <person name="Kuo A."/>
            <person name="Riley R."/>
            <person name="Clum A."/>
            <person name="Nolan M."/>
            <person name="Lipzen A."/>
            <person name="Salamov A."/>
            <person name="Henrissat B."/>
            <person name="Wiebenga A."/>
            <person name="De vries R.P."/>
            <person name="Grigoriev I.V."/>
            <person name="Mortensen U.H."/>
            <person name="Andersen M.R."/>
            <person name="Baker S.E."/>
        </authorList>
    </citation>
    <scope>NUCLEOTIDE SEQUENCE</scope>
    <source>
        <strain evidence="1">CBS 115574</strain>
    </source>
</reference>
<sequence>MDPRSTDTLQIFKRIWPQLFPAKPTIAADNLHPHAGRVVIITGDTSTLGLGLGLAHVLHLVDFLARTGGDPSSALTSSPDPKSDTNTNYTISKTGNWFLAAHFASTLGSKGVVSITQNPGMIDTPSYDNAPRLSVRVSKPVFYTLEVGVSTLLWAGFENGITVDYGGRYVIPFWR</sequence>
<evidence type="ECO:0000313" key="1">
    <source>
        <dbReference type="EMBL" id="RAK88536.1"/>
    </source>
</evidence>
<dbReference type="EMBL" id="KZ824550">
    <property type="protein sequence ID" value="RAK88536.1"/>
    <property type="molecule type" value="Genomic_DNA"/>
</dbReference>
<evidence type="ECO:0000313" key="2">
    <source>
        <dbReference type="Proteomes" id="UP000249748"/>
    </source>
</evidence>
<keyword evidence="2" id="KW-1185">Reference proteome</keyword>
<gene>
    <name evidence="1" type="ORF">BO79DRAFT_255199</name>
</gene>
<accession>A0ACD1ID67</accession>
<dbReference type="Proteomes" id="UP000249748">
    <property type="component" value="Unassembled WGS sequence"/>
</dbReference>
<name>A0ACD1ID67_9EURO</name>
<proteinExistence type="predicted"/>
<organism evidence="1 2">
    <name type="scientific">Aspergillus costaricaensis CBS 115574</name>
    <dbReference type="NCBI Taxonomy" id="1448317"/>
    <lineage>
        <taxon>Eukaryota</taxon>
        <taxon>Fungi</taxon>
        <taxon>Dikarya</taxon>
        <taxon>Ascomycota</taxon>
        <taxon>Pezizomycotina</taxon>
        <taxon>Eurotiomycetes</taxon>
        <taxon>Eurotiomycetidae</taxon>
        <taxon>Eurotiales</taxon>
        <taxon>Aspergillaceae</taxon>
        <taxon>Aspergillus</taxon>
        <taxon>Aspergillus subgen. Circumdati</taxon>
    </lineage>
</organism>
<protein>
    <submittedName>
        <fullName evidence="1">Uncharacterized protein</fullName>
    </submittedName>
</protein>